<dbReference type="InterPro" id="IPR008333">
    <property type="entry name" value="Cbr1-like_FAD-bd_dom"/>
</dbReference>
<dbReference type="Proteomes" id="UP001300745">
    <property type="component" value="Unassembled WGS sequence"/>
</dbReference>
<dbReference type="PANTHER" id="PTHR47354">
    <property type="entry name" value="NADH OXIDOREDUCTASE HCR"/>
    <property type="match status" value="1"/>
</dbReference>
<protein>
    <submittedName>
        <fullName evidence="10">PDR/VanB family oxidoreductase</fullName>
    </submittedName>
</protein>
<comment type="caution">
    <text evidence="10">The sequence shown here is derived from an EMBL/GenBank/DDBJ whole genome shotgun (WGS) entry which is preliminary data.</text>
</comment>
<dbReference type="InterPro" id="IPR001041">
    <property type="entry name" value="2Fe-2S_ferredoxin-type"/>
</dbReference>
<evidence type="ECO:0000313" key="10">
    <source>
        <dbReference type="EMBL" id="MCX2940156.1"/>
    </source>
</evidence>
<dbReference type="PROSITE" id="PS51085">
    <property type="entry name" value="2FE2S_FER_2"/>
    <property type="match status" value="1"/>
</dbReference>
<keyword evidence="7" id="KW-0411">Iron-sulfur</keyword>
<dbReference type="PROSITE" id="PS00197">
    <property type="entry name" value="2FE2S_FER_1"/>
    <property type="match status" value="1"/>
</dbReference>
<accession>A0ABT3SKW5</accession>
<evidence type="ECO:0000256" key="7">
    <source>
        <dbReference type="ARBA" id="ARBA00023014"/>
    </source>
</evidence>
<dbReference type="Pfam" id="PF00111">
    <property type="entry name" value="Fer2"/>
    <property type="match status" value="1"/>
</dbReference>
<keyword evidence="3" id="KW-0001">2Fe-2S</keyword>
<organism evidence="10 11">
    <name type="scientific">Mycobacterium pinniadriaticum</name>
    <dbReference type="NCBI Taxonomy" id="2994102"/>
    <lineage>
        <taxon>Bacteria</taxon>
        <taxon>Bacillati</taxon>
        <taxon>Actinomycetota</taxon>
        <taxon>Actinomycetes</taxon>
        <taxon>Mycobacteriales</taxon>
        <taxon>Mycobacteriaceae</taxon>
        <taxon>Mycobacterium</taxon>
    </lineage>
</organism>
<keyword evidence="4" id="KW-0479">Metal-binding</keyword>
<dbReference type="PRINTS" id="PR00409">
    <property type="entry name" value="PHDIOXRDTASE"/>
</dbReference>
<evidence type="ECO:0000313" key="11">
    <source>
        <dbReference type="Proteomes" id="UP001300745"/>
    </source>
</evidence>
<keyword evidence="2" id="KW-0285">Flavoprotein</keyword>
<dbReference type="PANTHER" id="PTHR47354:SF1">
    <property type="entry name" value="CARNITINE MONOOXYGENASE REDUCTASE SUBUNIT"/>
    <property type="match status" value="1"/>
</dbReference>
<dbReference type="Gene3D" id="2.40.30.10">
    <property type="entry name" value="Translation factors"/>
    <property type="match status" value="1"/>
</dbReference>
<dbReference type="SUPFAM" id="SSF63380">
    <property type="entry name" value="Riboflavin synthase domain-like"/>
    <property type="match status" value="1"/>
</dbReference>
<dbReference type="SUPFAM" id="SSF52343">
    <property type="entry name" value="Ferredoxin reductase-like, C-terminal NADP-linked domain"/>
    <property type="match status" value="1"/>
</dbReference>
<gene>
    <name evidence="10" type="ORF">ORI27_26015</name>
</gene>
<dbReference type="InterPro" id="IPR006058">
    <property type="entry name" value="2Fe2S_fd_BS"/>
</dbReference>
<dbReference type="PROSITE" id="PS51384">
    <property type="entry name" value="FAD_FR"/>
    <property type="match status" value="1"/>
</dbReference>
<proteinExistence type="predicted"/>
<keyword evidence="5" id="KW-0560">Oxidoreductase</keyword>
<sequence length="323" mass="34586">MSAAATSPEYDLTLTLARKEVVADGVVRLALRDAGGASLPSWKPGAHIDLVLDNDLVRQYSLCGDLTDTAQFEVCVLREETGRGGSKHVHDQLSEGSTVRIKGPRNNFHLVEAQEYVFIAGGIGITPIVPMIRSVAARGAEWRLIYGGRTRKTMAFAEQLAAENPDRVDIRPQDETGLLDIAGVVDELVDVTDVRVYCCGPEPLLAVVEEACASRGISLHVERFAPKAGALDGSCEEFVVELARSGVSLTVPADCSIIEVLEEAGVMVPFSCEEGICGTCQTTVLAGVPDHHDSVLTEEEQAAGDTMTVCVSRSRTPRLVLDL</sequence>
<dbReference type="InterPro" id="IPR017927">
    <property type="entry name" value="FAD-bd_FR_type"/>
</dbReference>
<keyword evidence="6" id="KW-0408">Iron</keyword>
<dbReference type="InterPro" id="IPR039261">
    <property type="entry name" value="FNR_nucleotide-bd"/>
</dbReference>
<name>A0ABT3SKW5_9MYCO</name>
<dbReference type="InterPro" id="IPR050415">
    <property type="entry name" value="MRET"/>
</dbReference>
<keyword evidence="11" id="KW-1185">Reference proteome</keyword>
<dbReference type="Pfam" id="PF00970">
    <property type="entry name" value="FAD_binding_6"/>
    <property type="match status" value="1"/>
</dbReference>
<evidence type="ECO:0000259" key="8">
    <source>
        <dbReference type="PROSITE" id="PS51085"/>
    </source>
</evidence>
<feature type="domain" description="FAD-binding FR-type" evidence="9">
    <location>
        <begin position="9"/>
        <end position="111"/>
    </location>
</feature>
<dbReference type="Gene3D" id="3.40.50.80">
    <property type="entry name" value="Nucleotide-binding domain of ferredoxin-NADP reductase (FNR) module"/>
    <property type="match status" value="1"/>
</dbReference>
<dbReference type="RefSeq" id="WP_265999974.1">
    <property type="nucleotide sequence ID" value="NZ_JAPJDN010000034.1"/>
</dbReference>
<dbReference type="InterPro" id="IPR001433">
    <property type="entry name" value="OxRdtase_FAD/NAD-bd"/>
</dbReference>
<dbReference type="InterPro" id="IPR036010">
    <property type="entry name" value="2Fe-2S_ferredoxin-like_sf"/>
</dbReference>
<evidence type="ECO:0000256" key="1">
    <source>
        <dbReference type="ARBA" id="ARBA00001974"/>
    </source>
</evidence>
<dbReference type="SUPFAM" id="SSF54292">
    <property type="entry name" value="2Fe-2S ferredoxin-like"/>
    <property type="match status" value="1"/>
</dbReference>
<evidence type="ECO:0000256" key="5">
    <source>
        <dbReference type="ARBA" id="ARBA00023002"/>
    </source>
</evidence>
<dbReference type="InterPro" id="IPR012675">
    <property type="entry name" value="Beta-grasp_dom_sf"/>
</dbReference>
<dbReference type="CDD" id="cd06185">
    <property type="entry name" value="PDR_like"/>
    <property type="match status" value="1"/>
</dbReference>
<reference evidence="10 11" key="1">
    <citation type="submission" date="2022-11" db="EMBL/GenBank/DDBJ databases">
        <title>Mycobacterium sp. nov.</title>
        <authorList>
            <person name="Papic B."/>
            <person name="Spicic S."/>
            <person name="Duvnjak S."/>
        </authorList>
    </citation>
    <scope>NUCLEOTIDE SEQUENCE [LARGE SCALE GENOMIC DNA]</scope>
    <source>
        <strain evidence="10 11">CVI_P4</strain>
    </source>
</reference>
<dbReference type="InterPro" id="IPR017938">
    <property type="entry name" value="Riboflavin_synthase-like_b-brl"/>
</dbReference>
<dbReference type="Gene3D" id="3.10.20.30">
    <property type="match status" value="1"/>
</dbReference>
<comment type="cofactor">
    <cofactor evidence="1">
        <name>FAD</name>
        <dbReference type="ChEBI" id="CHEBI:57692"/>
    </cofactor>
</comment>
<evidence type="ECO:0000256" key="3">
    <source>
        <dbReference type="ARBA" id="ARBA00022714"/>
    </source>
</evidence>
<evidence type="ECO:0000256" key="2">
    <source>
        <dbReference type="ARBA" id="ARBA00022630"/>
    </source>
</evidence>
<evidence type="ECO:0000256" key="4">
    <source>
        <dbReference type="ARBA" id="ARBA00022723"/>
    </source>
</evidence>
<dbReference type="Pfam" id="PF00175">
    <property type="entry name" value="NAD_binding_1"/>
    <property type="match status" value="1"/>
</dbReference>
<dbReference type="EMBL" id="JAPJDO010000034">
    <property type="protein sequence ID" value="MCX2940156.1"/>
    <property type="molecule type" value="Genomic_DNA"/>
</dbReference>
<evidence type="ECO:0000256" key="6">
    <source>
        <dbReference type="ARBA" id="ARBA00023004"/>
    </source>
</evidence>
<dbReference type="CDD" id="cd00207">
    <property type="entry name" value="fer2"/>
    <property type="match status" value="1"/>
</dbReference>
<feature type="domain" description="2Fe-2S ferredoxin-type" evidence="8">
    <location>
        <begin position="236"/>
        <end position="323"/>
    </location>
</feature>
<evidence type="ECO:0000259" key="9">
    <source>
        <dbReference type="PROSITE" id="PS51384"/>
    </source>
</evidence>